<dbReference type="Proteomes" id="UP000198583">
    <property type="component" value="Unassembled WGS sequence"/>
</dbReference>
<dbReference type="InterPro" id="IPR011990">
    <property type="entry name" value="TPR-like_helical_dom_sf"/>
</dbReference>
<gene>
    <name evidence="1" type="ORF">SAMN04488564_1176</name>
</gene>
<evidence type="ECO:0000313" key="2">
    <source>
        <dbReference type="Proteomes" id="UP000198583"/>
    </source>
</evidence>
<evidence type="ECO:0008006" key="3">
    <source>
        <dbReference type="Google" id="ProtNLM"/>
    </source>
</evidence>
<reference evidence="2" key="1">
    <citation type="submission" date="2016-10" db="EMBL/GenBank/DDBJ databases">
        <authorList>
            <person name="Varghese N."/>
            <person name="Submissions S."/>
        </authorList>
    </citation>
    <scope>NUCLEOTIDE SEQUENCE [LARGE SCALE GENOMIC DNA]</scope>
    <source>
        <strain evidence="2">DSM 44232</strain>
    </source>
</reference>
<protein>
    <recommendedName>
        <fullName evidence="3">Peptidoglycan binding domain-containing protein</fullName>
    </recommendedName>
</protein>
<sequence length="1708" mass="190839">MEPDFAQVLELLSKGSSVDEIAAALRPATLTEALKRCSVVRAFDQYLYDSVLTASADAEVAPFDDVRCCAEVEQLPGPVELFRLRESARRTAWFSWWSDGSDAHEVPEPLRELGERLAVHYEGIASAEVDLLAALVLVDQRRAGKWFADRFDVADRAFQLARCQDLVDVLADEGRAQLLGTELFALGQHRAAHLQARSMWSAEYLQTGTFLEMSGTRADYLNLLRRGGPRLMQVHARGGQGKTMELRWLLSRVLVPDRVPCAATDFDFVDLANAAKYPWLVLIDIAFQLDQQLTRAPFADFLAVHGYAIALLRRRASEEERSAASKWVKSQDDGLRDLVVNTFVRTFNSALADRSVVIVFDTLEELHLRTGNGLEGLMDVVRAVHDRCRTAHFVLAGRYAVSERMSGLPSIADRTPGLFTDEDSGRYLTLRGIEGSDLQAAITAKAAGRPFTLALLADLAQQRLNLTAHDVTKFEADLIYLVLRVISRIQDPRVRWLLRYGVVPRRLTFEFVVDVMEPYLRMGMSGDTEVDDPETDELPAPLDVTSTPFHTNVLDSAGSSLPLDLVWKELRRYASTSSWVTEQQDELRFHPDVLVPMRRLIRPREIHRRLHEDAVAYFELRAGEDPEQWKRWTTEAIFHQFQLEGAGAAAYWRSALDRVELGDADVRAHLADEVLCRDYLDDDGQPLLWDGSEPVISPETVVEARYELAAASTQEARVLGVVDDDQRWSQVVEQLTLIERSGLEHVIPEHRLAYVRAALKFQTGDSAAAEALVREALPHARHTQDEVRLYVLLADIRLQQGFADAPSLYLRAVHAAERLSAWKWAPALRCRVVRAHQRLGQLWEAMRELELILADVDLPADQRAELDLVAVELGLASGRLTWAAEHAHKPDRHSINVEAAQVALARRDPLSAYSRVRHIGESLTHHTSATGLEVAARSSAAVAEYPQALLELELARNIWLTRGDSAGAARCHVSSALVNMRDLGDLAAADTHFAKAMKLLGESDDPVRLSYYLARVELLGRRREPEAAMSLLRSALRWLDGRWNPPEMFVLAAVEGLALGHPDWSVPFLELLEKNLPLITPVSARLRALRELGRIEDLPSEELQDRLVALRPLLRLSGDEDLTDADQAELDFVSVELDRLTAHTTDAAGRLSWIRHEYRKGGSHYFVREWALATDRLRRHRSQALPNNTTVDAFVEEFREHRMLCFEFLVERAEAELVQERPKQARRLLDRAEACLDRAEGTQWQARHADAVSRTIQLDKQNTEDWRPYAVTAAAALAALGLAVRGLRRTDATETSQIVVPRCTARIGVSAKGQVEVETFVPPSTEVRHQFSPNHDVGRTVLADDLDERLVRDWQKVGAELGSALLPSAAPAALSAGKTPLGFRCDIEDRRLDAVPWELSRLRGGSQFVTLSPSVAALYRTSGHTTARFEEARHVQFALNRLIGAKLVLDGEIGPQTVSALRKWRERQHLEPSDVINAEVLDRLQRGLVEFSRSRVLILSGNEHGMHTSRRRLSTAEDIARIYLRFGFINISVVERPTMPQLSYMVEQLVSNGERLGIVHLAGGIKPSPDGVAMTFGSFKSQLSATGVDRLLAQLPADDVRPLVVLDVDRPSSLVDTARYLLLRNAYAGELFALGRCSGVLGTGLADEERHLLVNEMIESFATGDSLGETVRRLRSLVRDDTGIDRVLAFAGTTLHTHLPWLRFTGGG</sequence>
<dbReference type="SUPFAM" id="SSF47090">
    <property type="entry name" value="PGBD-like"/>
    <property type="match status" value="1"/>
</dbReference>
<evidence type="ECO:0000313" key="1">
    <source>
        <dbReference type="EMBL" id="SFR29082.1"/>
    </source>
</evidence>
<dbReference type="InterPro" id="IPR036365">
    <property type="entry name" value="PGBD-like_sf"/>
</dbReference>
<accession>A0A1I6FGQ2</accession>
<organism evidence="1 2">
    <name type="scientific">Lentzea waywayandensis</name>
    <dbReference type="NCBI Taxonomy" id="84724"/>
    <lineage>
        <taxon>Bacteria</taxon>
        <taxon>Bacillati</taxon>
        <taxon>Actinomycetota</taxon>
        <taxon>Actinomycetes</taxon>
        <taxon>Pseudonocardiales</taxon>
        <taxon>Pseudonocardiaceae</taxon>
        <taxon>Lentzea</taxon>
    </lineage>
</organism>
<dbReference type="OrthoDB" id="3884789at2"/>
<keyword evidence="2" id="KW-1185">Reference proteome</keyword>
<name>A0A1I6FGQ2_9PSEU</name>
<dbReference type="RefSeq" id="WP_093605531.1">
    <property type="nucleotide sequence ID" value="NZ_FOYL01000017.1"/>
</dbReference>
<dbReference type="STRING" id="84724.SAMN04488564_1176"/>
<dbReference type="SUPFAM" id="SSF48452">
    <property type="entry name" value="TPR-like"/>
    <property type="match status" value="1"/>
</dbReference>
<dbReference type="EMBL" id="FOYL01000017">
    <property type="protein sequence ID" value="SFR29082.1"/>
    <property type="molecule type" value="Genomic_DNA"/>
</dbReference>
<proteinExistence type="predicted"/>